<organism evidence="5 6">
    <name type="scientific">Actinomadura syzygii</name>
    <dbReference type="NCBI Taxonomy" id="1427538"/>
    <lineage>
        <taxon>Bacteria</taxon>
        <taxon>Bacillati</taxon>
        <taxon>Actinomycetota</taxon>
        <taxon>Actinomycetes</taxon>
        <taxon>Streptosporangiales</taxon>
        <taxon>Thermomonosporaceae</taxon>
        <taxon>Actinomadura</taxon>
    </lineage>
</organism>
<keyword evidence="2 3" id="KW-0732">Signal</keyword>
<evidence type="ECO:0000256" key="3">
    <source>
        <dbReference type="SAM" id="SignalP"/>
    </source>
</evidence>
<proteinExistence type="inferred from homology"/>
<dbReference type="SUPFAM" id="SSF53822">
    <property type="entry name" value="Periplasmic binding protein-like I"/>
    <property type="match status" value="1"/>
</dbReference>
<dbReference type="Pfam" id="PF13458">
    <property type="entry name" value="Peripla_BP_6"/>
    <property type="match status" value="1"/>
</dbReference>
<comment type="caution">
    <text evidence="5">The sequence shown here is derived from an EMBL/GenBank/DDBJ whole genome shotgun (WGS) entry which is preliminary data.</text>
</comment>
<evidence type="ECO:0000256" key="1">
    <source>
        <dbReference type="ARBA" id="ARBA00010062"/>
    </source>
</evidence>
<reference evidence="5 6" key="1">
    <citation type="submission" date="2019-08" db="EMBL/GenBank/DDBJ databases">
        <title>Actinomadura sp. nov. CYP1-5 isolated from mountain soil.</title>
        <authorList>
            <person name="Songsumanus A."/>
            <person name="Kuncharoen N."/>
            <person name="Kudo T."/>
            <person name="Yuki M."/>
            <person name="Igarashi Y."/>
            <person name="Tanasupawat S."/>
        </authorList>
    </citation>
    <scope>NUCLEOTIDE SEQUENCE [LARGE SCALE GENOMIC DNA]</scope>
    <source>
        <strain evidence="5 6">GKU157</strain>
    </source>
</reference>
<comment type="similarity">
    <text evidence="1">Belongs to the leucine-binding protein family.</text>
</comment>
<evidence type="ECO:0000313" key="5">
    <source>
        <dbReference type="EMBL" id="TYC09034.1"/>
    </source>
</evidence>
<feature type="domain" description="Leucine-binding protein" evidence="4">
    <location>
        <begin position="35"/>
        <end position="357"/>
    </location>
</feature>
<dbReference type="PROSITE" id="PS51257">
    <property type="entry name" value="PROKAR_LIPOPROTEIN"/>
    <property type="match status" value="1"/>
</dbReference>
<gene>
    <name evidence="5" type="ORF">FXF65_36605</name>
</gene>
<name>A0A5D0TTJ5_9ACTN</name>
<dbReference type="EMBL" id="VSFF01000015">
    <property type="protein sequence ID" value="TYC09034.1"/>
    <property type="molecule type" value="Genomic_DNA"/>
</dbReference>
<evidence type="ECO:0000259" key="4">
    <source>
        <dbReference type="Pfam" id="PF13458"/>
    </source>
</evidence>
<dbReference type="AlphaFoldDB" id="A0A5D0TTJ5"/>
<sequence>MSHRRTIAPAVLAALAVGAAAVGCGGDSGSGSGEPIKIAWMGAETGEYATKDRHYAIDLAIADINAKGGIGGRKVEYKAYDGGLTPQQGLTAVKKALADKPAAIVGLSTTAQVKATAPLLKSAGIPTLHVAQSHTLGKSTLNVDNVFRYGPTEAMQTHALTDYIVNNAKPKKVGLLASTDPGSEEAARLLRAGLTAGGVANIVERRVPQTATDLTEAVLAFRGVDATVTWSFPTIDSLFLRQRGQNGLTAPTFGDNSGGSILGGSLNPPAELKGYHYVIACDPDLSQSPEAQAYVAGYKKRYGPSPTNPQLAQGYDAFRVLAAAIEKAGGTDPKALTKALGGVTHQGVCGAYKADGENDLYHSDVIIDAEGGLTGRKLLKTYDGLTSRAG</sequence>
<dbReference type="OrthoDB" id="7337537at2"/>
<evidence type="ECO:0000313" key="6">
    <source>
        <dbReference type="Proteomes" id="UP000322634"/>
    </source>
</evidence>
<keyword evidence="6" id="KW-1185">Reference proteome</keyword>
<dbReference type="InterPro" id="IPR051010">
    <property type="entry name" value="BCAA_transport"/>
</dbReference>
<feature type="signal peptide" evidence="3">
    <location>
        <begin position="1"/>
        <end position="21"/>
    </location>
</feature>
<dbReference type="Proteomes" id="UP000322634">
    <property type="component" value="Unassembled WGS sequence"/>
</dbReference>
<dbReference type="InterPro" id="IPR028081">
    <property type="entry name" value="Leu-bd"/>
</dbReference>
<dbReference type="PANTHER" id="PTHR30483">
    <property type="entry name" value="LEUCINE-SPECIFIC-BINDING PROTEIN"/>
    <property type="match status" value="1"/>
</dbReference>
<dbReference type="Gene3D" id="3.40.50.2300">
    <property type="match status" value="2"/>
</dbReference>
<dbReference type="InterPro" id="IPR028082">
    <property type="entry name" value="Peripla_BP_I"/>
</dbReference>
<dbReference type="PANTHER" id="PTHR30483:SF6">
    <property type="entry name" value="PERIPLASMIC BINDING PROTEIN OF ABC TRANSPORTER FOR NATURAL AMINO ACIDS"/>
    <property type="match status" value="1"/>
</dbReference>
<accession>A0A5D0TTJ5</accession>
<protein>
    <submittedName>
        <fullName evidence="5">ABC transporter substrate-binding protein</fullName>
    </submittedName>
</protein>
<dbReference type="RefSeq" id="WP_148354652.1">
    <property type="nucleotide sequence ID" value="NZ_JBHSBF010000032.1"/>
</dbReference>
<feature type="chain" id="PRO_5022697262" evidence="3">
    <location>
        <begin position="22"/>
        <end position="390"/>
    </location>
</feature>
<evidence type="ECO:0000256" key="2">
    <source>
        <dbReference type="ARBA" id="ARBA00022729"/>
    </source>
</evidence>